<protein>
    <submittedName>
        <fullName evidence="3">Zinc ribbon domain-containing protein</fullName>
    </submittedName>
</protein>
<accession>A0A643K2Z5</accession>
<keyword evidence="1" id="KW-0812">Transmembrane</keyword>
<evidence type="ECO:0000259" key="2">
    <source>
        <dbReference type="Pfam" id="PF24460"/>
    </source>
</evidence>
<reference evidence="3" key="1">
    <citation type="submission" date="2019-09" db="EMBL/GenBank/DDBJ databases">
        <title>Genomic analysis of Haloferax sp. CBA1149.</title>
        <authorList>
            <person name="Roh S.W."/>
        </authorList>
    </citation>
    <scope>NUCLEOTIDE SEQUENCE</scope>
    <source>
        <strain evidence="3">CBA1149</strain>
    </source>
</reference>
<feature type="domain" description="DUF7575" evidence="2">
    <location>
        <begin position="99"/>
        <end position="125"/>
    </location>
</feature>
<gene>
    <name evidence="3" type="ORF">Hfx1149_14240</name>
</gene>
<dbReference type="Pfam" id="PF24460">
    <property type="entry name" value="DUF7575"/>
    <property type="match status" value="1"/>
</dbReference>
<sequence length="131" mass="14117">MPDVRRRAVVAALVGVLGASLGIAGAGHVYLREWRRAIAWFTFVLGAGLVLVSTFADPATASIDTLPTEVTVPVIALLFLSALDAYRIGMRTPSQTKDGTPACPICGGELDQQLDFCPWCATELEWHFVEE</sequence>
<dbReference type="EMBL" id="VZUS01000001">
    <property type="protein sequence ID" value="KAB1189132.1"/>
    <property type="molecule type" value="Genomic_DNA"/>
</dbReference>
<comment type="caution">
    <text evidence="3">The sequence shown here is derived from an EMBL/GenBank/DDBJ whole genome shotgun (WGS) entry which is preliminary data.</text>
</comment>
<dbReference type="InterPro" id="IPR055997">
    <property type="entry name" value="DUF7575"/>
</dbReference>
<organism evidence="3">
    <name type="scientific">Haloferax sp. CBA1149</name>
    <dbReference type="NCBI Taxonomy" id="2650753"/>
    <lineage>
        <taxon>Archaea</taxon>
        <taxon>Methanobacteriati</taxon>
        <taxon>Methanobacteriota</taxon>
        <taxon>Stenosarchaea group</taxon>
        <taxon>Halobacteria</taxon>
        <taxon>Halobacteriales</taxon>
        <taxon>Haloferacaceae</taxon>
        <taxon>Haloferax</taxon>
    </lineage>
</organism>
<dbReference type="RefSeq" id="WP_151139300.1">
    <property type="nucleotide sequence ID" value="NZ_VZUS01000001.1"/>
</dbReference>
<feature type="transmembrane region" description="Helical" evidence="1">
    <location>
        <begin position="12"/>
        <end position="31"/>
    </location>
</feature>
<name>A0A643K2Z5_9EURY</name>
<keyword evidence="1" id="KW-1133">Transmembrane helix</keyword>
<proteinExistence type="predicted"/>
<feature type="transmembrane region" description="Helical" evidence="1">
    <location>
        <begin position="68"/>
        <end position="86"/>
    </location>
</feature>
<keyword evidence="1" id="KW-0472">Membrane</keyword>
<evidence type="ECO:0000256" key="1">
    <source>
        <dbReference type="SAM" id="Phobius"/>
    </source>
</evidence>
<feature type="transmembrane region" description="Helical" evidence="1">
    <location>
        <begin position="38"/>
        <end position="56"/>
    </location>
</feature>
<dbReference type="AlphaFoldDB" id="A0A643K2Z5"/>
<evidence type="ECO:0000313" key="3">
    <source>
        <dbReference type="EMBL" id="KAB1189132.1"/>
    </source>
</evidence>